<reference evidence="2" key="1">
    <citation type="submission" date="2021-02" db="EMBL/GenBank/DDBJ databases">
        <title>Metagenome-assembled genomes from human diarrheal sample B26.</title>
        <authorList>
            <person name="Ateba T.P."/>
            <person name="Alayande K.A."/>
            <person name="Mwanza M."/>
        </authorList>
    </citation>
    <scope>NUCLEOTIDE SEQUENCE</scope>
    <source>
        <strain evidence="2">06WH</strain>
    </source>
</reference>
<organism evidence="2 3">
    <name type="scientific">Fusicatenibacter saccharivorans</name>
    <dbReference type="NCBI Taxonomy" id="1150298"/>
    <lineage>
        <taxon>Bacteria</taxon>
        <taxon>Bacillati</taxon>
        <taxon>Bacillota</taxon>
        <taxon>Clostridia</taxon>
        <taxon>Lachnospirales</taxon>
        <taxon>Lachnospiraceae</taxon>
        <taxon>Fusicatenibacter</taxon>
    </lineage>
</organism>
<evidence type="ECO:0000313" key="2">
    <source>
        <dbReference type="EMBL" id="MBN2953341.1"/>
    </source>
</evidence>
<dbReference type="InterPro" id="IPR035965">
    <property type="entry name" value="PAS-like_dom_sf"/>
</dbReference>
<dbReference type="SUPFAM" id="SSF55785">
    <property type="entry name" value="PYP-like sensor domain (PAS domain)"/>
    <property type="match status" value="1"/>
</dbReference>
<gene>
    <name evidence="2" type="ORF">JTJ23_07020</name>
</gene>
<dbReference type="InterPro" id="IPR013655">
    <property type="entry name" value="PAS_fold_3"/>
</dbReference>
<dbReference type="AlphaFoldDB" id="A0A938ZB69"/>
<comment type="caution">
    <text evidence="2">The sequence shown here is derived from an EMBL/GenBank/DDBJ whole genome shotgun (WGS) entry which is preliminary data.</text>
</comment>
<dbReference type="Gene3D" id="3.30.450.20">
    <property type="entry name" value="PAS domain"/>
    <property type="match status" value="1"/>
</dbReference>
<proteinExistence type="predicted"/>
<protein>
    <submittedName>
        <fullName evidence="2">PAS domain-containing protein</fullName>
    </submittedName>
</protein>
<feature type="domain" description="PAS fold-3" evidence="1">
    <location>
        <begin position="167"/>
        <end position="215"/>
    </location>
</feature>
<sequence>MEKYEDKIYSLGEAVTGQTQAMSQAVQKTLENNGGVGIMTGSYDQNLSILSVNNLLLHSTGYTFDTFMEQTKGSLRNFFYDEEDRQERDYFLQLHGTGEAQILTADGTVKNVRLCKEDATDEAGRQIWVMSVQVNWDHVNLTLLNEAICSGFWYFDCDENSEIVNANWSHEFRKMLGYHDTLDFPNKLESWSDLLHPQDKERVMVQLQAAIKDKTNQI</sequence>
<feature type="non-terminal residue" evidence="2">
    <location>
        <position position="218"/>
    </location>
</feature>
<dbReference type="Proteomes" id="UP000737612">
    <property type="component" value="Unassembled WGS sequence"/>
</dbReference>
<dbReference type="EMBL" id="JAFHBD010000031">
    <property type="protein sequence ID" value="MBN2953341.1"/>
    <property type="molecule type" value="Genomic_DNA"/>
</dbReference>
<dbReference type="Pfam" id="PF08447">
    <property type="entry name" value="PAS_3"/>
    <property type="match status" value="1"/>
</dbReference>
<accession>A0A938ZB69</accession>
<evidence type="ECO:0000313" key="3">
    <source>
        <dbReference type="Proteomes" id="UP000737612"/>
    </source>
</evidence>
<evidence type="ECO:0000259" key="1">
    <source>
        <dbReference type="Pfam" id="PF08447"/>
    </source>
</evidence>
<name>A0A938ZB69_9FIRM</name>